<accession>A0A3M2RQH6</accession>
<comment type="caution">
    <text evidence="2">The sequence shown here is derived from an EMBL/GenBank/DDBJ whole genome shotgun (WGS) entry which is preliminary data.</text>
</comment>
<feature type="compositionally biased region" description="Polar residues" evidence="1">
    <location>
        <begin position="105"/>
        <end position="123"/>
    </location>
</feature>
<dbReference type="STRING" id="2010991.A0A3M2RQH6"/>
<evidence type="ECO:0000313" key="3">
    <source>
        <dbReference type="Proteomes" id="UP000277212"/>
    </source>
</evidence>
<dbReference type="Proteomes" id="UP000277212">
    <property type="component" value="Unassembled WGS sequence"/>
</dbReference>
<protein>
    <submittedName>
        <fullName evidence="2">Uncharacterized protein</fullName>
    </submittedName>
</protein>
<evidence type="ECO:0000256" key="1">
    <source>
        <dbReference type="SAM" id="MobiDB-lite"/>
    </source>
</evidence>
<evidence type="ECO:0000313" key="2">
    <source>
        <dbReference type="EMBL" id="RMJ07580.1"/>
    </source>
</evidence>
<feature type="compositionally biased region" description="Polar residues" evidence="1">
    <location>
        <begin position="78"/>
        <end position="95"/>
    </location>
</feature>
<dbReference type="EMBL" id="NKUJ01000333">
    <property type="protein sequence ID" value="RMJ07580.1"/>
    <property type="molecule type" value="Genomic_DNA"/>
</dbReference>
<feature type="compositionally biased region" description="Basic and acidic residues" evidence="1">
    <location>
        <begin position="62"/>
        <end position="73"/>
    </location>
</feature>
<feature type="compositionally biased region" description="Polar residues" evidence="1">
    <location>
        <begin position="1"/>
        <end position="10"/>
    </location>
</feature>
<sequence>MDTSFRSSKMSRLPAPSTQIGGGGLTEWSESQHNARIQSTVTSLASLKNLKREIPQPASQSEAKRKPLSDRALEYPSKPTSLAAAQSAVRSNMKPQSLAGMSGLKQPSASQSRLGTSTSSNFAKSVGPNRYAPSNPPRTATRPGHMRSKSQAPRPRTAHGLREEERDYSGPSNAWDVDGRVVDMESQFKELKEMVNTTLSERKGQEDALELAKTRSK</sequence>
<feature type="region of interest" description="Disordered" evidence="1">
    <location>
        <begin position="1"/>
        <end position="34"/>
    </location>
</feature>
<dbReference type="AlphaFoldDB" id="A0A3M2RQH6"/>
<dbReference type="OrthoDB" id="3176171at2759"/>
<proteinExistence type="predicted"/>
<gene>
    <name evidence="2" type="ORF">CDV36_012824</name>
</gene>
<organism evidence="2 3">
    <name type="scientific">Fusarium kuroshium</name>
    <dbReference type="NCBI Taxonomy" id="2010991"/>
    <lineage>
        <taxon>Eukaryota</taxon>
        <taxon>Fungi</taxon>
        <taxon>Dikarya</taxon>
        <taxon>Ascomycota</taxon>
        <taxon>Pezizomycotina</taxon>
        <taxon>Sordariomycetes</taxon>
        <taxon>Hypocreomycetidae</taxon>
        <taxon>Hypocreales</taxon>
        <taxon>Nectriaceae</taxon>
        <taxon>Fusarium</taxon>
        <taxon>Fusarium solani species complex</taxon>
    </lineage>
</organism>
<feature type="region of interest" description="Disordered" evidence="1">
    <location>
        <begin position="51"/>
        <end position="178"/>
    </location>
</feature>
<reference evidence="2 3" key="1">
    <citation type="submission" date="2017-06" db="EMBL/GenBank/DDBJ databases">
        <title>Comparative genomic analysis of Ambrosia Fusariam Clade fungi.</title>
        <authorList>
            <person name="Stajich J.E."/>
            <person name="Carrillo J."/>
            <person name="Kijimoto T."/>
            <person name="Eskalen A."/>
            <person name="O'Donnell K."/>
            <person name="Kasson M."/>
        </authorList>
    </citation>
    <scope>NUCLEOTIDE SEQUENCE [LARGE SCALE GENOMIC DNA]</scope>
    <source>
        <strain evidence="2">UCR3666</strain>
    </source>
</reference>
<name>A0A3M2RQH6_9HYPO</name>
<keyword evidence="3" id="KW-1185">Reference proteome</keyword>